<evidence type="ECO:0000313" key="6">
    <source>
        <dbReference type="Proteomes" id="UP000471166"/>
    </source>
</evidence>
<dbReference type="InterPro" id="IPR029050">
    <property type="entry name" value="Immunoprotect_excell_Ig-like"/>
</dbReference>
<feature type="domain" description="DUF4352" evidence="4">
    <location>
        <begin position="59"/>
        <end position="181"/>
    </location>
</feature>
<dbReference type="AlphaFoldDB" id="A0A6P1CRB8"/>
<feature type="region of interest" description="Disordered" evidence="2">
    <location>
        <begin position="24"/>
        <end position="58"/>
    </location>
</feature>
<dbReference type="Pfam" id="PF11611">
    <property type="entry name" value="DUF4352"/>
    <property type="match status" value="1"/>
</dbReference>
<accession>A0A6P1CRB8</accession>
<evidence type="ECO:0000256" key="1">
    <source>
        <dbReference type="ARBA" id="ARBA00022729"/>
    </source>
</evidence>
<feature type="signal peptide" evidence="3">
    <location>
        <begin position="1"/>
        <end position="20"/>
    </location>
</feature>
<feature type="compositionally biased region" description="Low complexity" evidence="2">
    <location>
        <begin position="30"/>
        <end position="40"/>
    </location>
</feature>
<evidence type="ECO:0000256" key="3">
    <source>
        <dbReference type="SAM" id="SignalP"/>
    </source>
</evidence>
<dbReference type="Gene3D" id="2.60.40.1240">
    <property type="match status" value="1"/>
</dbReference>
<protein>
    <submittedName>
        <fullName evidence="5">DUF4352 domain-containing protein</fullName>
    </submittedName>
</protein>
<dbReference type="InterPro" id="IPR029051">
    <property type="entry name" value="DUF4352"/>
</dbReference>
<keyword evidence="1 3" id="KW-0732">Signal</keyword>
<dbReference type="Proteomes" id="UP000471166">
    <property type="component" value="Unassembled WGS sequence"/>
</dbReference>
<comment type="caution">
    <text evidence="5">The sequence shown here is derived from an EMBL/GenBank/DDBJ whole genome shotgun (WGS) entry which is preliminary data.</text>
</comment>
<evidence type="ECO:0000259" key="4">
    <source>
        <dbReference type="Pfam" id="PF11611"/>
    </source>
</evidence>
<proteinExistence type="predicted"/>
<gene>
    <name evidence="5" type="ORF">GV791_08985</name>
</gene>
<sequence>MVLAVIGAVIVLCGFGGCVAALSSDDSDDTTSTTTITAPAPGEPSPAAEPPKSDIAPAGSAVRDGKFEFVVTAVDAPVKTVGDNPYLQKTAQGEYILVHINVTNISDQPQTYFADNQKLIDSQGRKFGNDTMAAINVNPETSIGSPINPGNTLPVTIAFDVPPGTVPAALELHDSMFSGGAKVSLQ</sequence>
<feature type="chain" id="PRO_5039328362" evidence="3">
    <location>
        <begin position="21"/>
        <end position="186"/>
    </location>
</feature>
<dbReference type="EMBL" id="JAAGVB010000011">
    <property type="protein sequence ID" value="NEW32695.1"/>
    <property type="molecule type" value="Genomic_DNA"/>
</dbReference>
<evidence type="ECO:0000256" key="2">
    <source>
        <dbReference type="SAM" id="MobiDB-lite"/>
    </source>
</evidence>
<evidence type="ECO:0000313" key="5">
    <source>
        <dbReference type="EMBL" id="NEW32695.1"/>
    </source>
</evidence>
<organism evidence="5 6">
    <name type="scientific">Nocardia cyriacigeorgica</name>
    <dbReference type="NCBI Taxonomy" id="135487"/>
    <lineage>
        <taxon>Bacteria</taxon>
        <taxon>Bacillati</taxon>
        <taxon>Actinomycetota</taxon>
        <taxon>Actinomycetes</taxon>
        <taxon>Mycobacteriales</taxon>
        <taxon>Nocardiaceae</taxon>
        <taxon>Nocardia</taxon>
    </lineage>
</organism>
<name>A0A6P1CRB8_9NOCA</name>
<reference evidence="5 6" key="1">
    <citation type="submission" date="2020-01" db="EMBL/GenBank/DDBJ databases">
        <title>Genetics and antimicrobial susceptibilities of Nocardia species isolated from the soil; a comparison with species isolated from humans.</title>
        <authorList>
            <person name="Carrasco G."/>
            <person name="Monzon S."/>
            <person name="Sansegundo M."/>
            <person name="Garcia E."/>
            <person name="Garrido N."/>
            <person name="Medina M.J."/>
            <person name="Villalon P."/>
            <person name="Ramirez-Arocha A.C."/>
            <person name="Jimenez P."/>
            <person name="Cuesta I."/>
            <person name="Valdezate S."/>
        </authorList>
    </citation>
    <scope>NUCLEOTIDE SEQUENCE [LARGE SCALE GENOMIC DNA]</scope>
    <source>
        <strain evidence="5 6">CNM20110626</strain>
    </source>
</reference>